<protein>
    <submittedName>
        <fullName evidence="2">Uncharacterized protein</fullName>
    </submittedName>
</protein>
<keyword evidence="1" id="KW-1133">Transmembrane helix</keyword>
<dbReference type="AlphaFoldDB" id="W1XXI0"/>
<feature type="non-terminal residue" evidence="2">
    <location>
        <position position="77"/>
    </location>
</feature>
<feature type="transmembrane region" description="Helical" evidence="1">
    <location>
        <begin position="43"/>
        <end position="65"/>
    </location>
</feature>
<evidence type="ECO:0000313" key="2">
    <source>
        <dbReference type="EMBL" id="ETJ34962.1"/>
    </source>
</evidence>
<keyword evidence="1" id="KW-0812">Transmembrane</keyword>
<keyword evidence="1" id="KW-0472">Membrane</keyword>
<sequence>KKVSNGLSNVISPVINMESDLDKASKLIGNMVKDVYYMTSNDLFISLLFCLPVSTITSKFSFIFSSDFTVLSTLKLL</sequence>
<gene>
    <name evidence="2" type="ORF">Q604_UNBC10627G0001</name>
</gene>
<name>W1XXI0_9ZZZZ</name>
<reference evidence="2" key="1">
    <citation type="submission" date="2013-12" db="EMBL/GenBank/DDBJ databases">
        <title>A Varibaculum cambriense genome reconstructed from a premature infant gut community with otherwise low bacterial novelty that shifts toward anaerobic metabolism during the third week of life.</title>
        <authorList>
            <person name="Brown C.T."/>
            <person name="Sharon I."/>
            <person name="Thomas B.C."/>
            <person name="Castelle C.J."/>
            <person name="Morowitz M.J."/>
            <person name="Banfield J.F."/>
        </authorList>
    </citation>
    <scope>NUCLEOTIDE SEQUENCE</scope>
</reference>
<evidence type="ECO:0000256" key="1">
    <source>
        <dbReference type="SAM" id="Phobius"/>
    </source>
</evidence>
<proteinExistence type="predicted"/>
<dbReference type="EMBL" id="AZMM01010627">
    <property type="protein sequence ID" value="ETJ34962.1"/>
    <property type="molecule type" value="Genomic_DNA"/>
</dbReference>
<organism evidence="2">
    <name type="scientific">human gut metagenome</name>
    <dbReference type="NCBI Taxonomy" id="408170"/>
    <lineage>
        <taxon>unclassified sequences</taxon>
        <taxon>metagenomes</taxon>
        <taxon>organismal metagenomes</taxon>
    </lineage>
</organism>
<feature type="non-terminal residue" evidence="2">
    <location>
        <position position="1"/>
    </location>
</feature>
<accession>W1XXI0</accession>
<comment type="caution">
    <text evidence="2">The sequence shown here is derived from an EMBL/GenBank/DDBJ whole genome shotgun (WGS) entry which is preliminary data.</text>
</comment>